<keyword evidence="4" id="KW-1185">Reference proteome</keyword>
<gene>
    <name evidence="3" type="ORF">FHS82_001972</name>
</gene>
<dbReference type="CDD" id="cd00371">
    <property type="entry name" value="HMA"/>
    <property type="match status" value="1"/>
</dbReference>
<dbReference type="InterPro" id="IPR017969">
    <property type="entry name" value="Heavy-metal-associated_CS"/>
</dbReference>
<dbReference type="SUPFAM" id="SSF55008">
    <property type="entry name" value="HMA, heavy metal-associated domain"/>
    <property type="match status" value="1"/>
</dbReference>
<dbReference type="RefSeq" id="WP_166951748.1">
    <property type="nucleotide sequence ID" value="NZ_JAASQI010000004.1"/>
</dbReference>
<sequence length="66" mass="6770">MPTLKVPKMNCEGCAATIEKAVKSIDPQAKVTADLAAKTVAIETTVDPQAVSRAVKAAGYDNAPAV</sequence>
<protein>
    <submittedName>
        <fullName evidence="3">Copper chaperone CopZ</fullName>
    </submittedName>
</protein>
<evidence type="ECO:0000313" key="4">
    <source>
        <dbReference type="Proteomes" id="UP001429580"/>
    </source>
</evidence>
<dbReference type="Gene3D" id="3.30.70.100">
    <property type="match status" value="1"/>
</dbReference>
<dbReference type="Pfam" id="PF00403">
    <property type="entry name" value="HMA"/>
    <property type="match status" value="1"/>
</dbReference>
<feature type="domain" description="HMA" evidence="2">
    <location>
        <begin position="1"/>
        <end position="63"/>
    </location>
</feature>
<dbReference type="PROSITE" id="PS01047">
    <property type="entry name" value="HMA_1"/>
    <property type="match status" value="1"/>
</dbReference>
<comment type="caution">
    <text evidence="3">The sequence shown here is derived from an EMBL/GenBank/DDBJ whole genome shotgun (WGS) entry which is preliminary data.</text>
</comment>
<dbReference type="InterPro" id="IPR036163">
    <property type="entry name" value="HMA_dom_sf"/>
</dbReference>
<reference evidence="3 4" key="1">
    <citation type="submission" date="2020-03" db="EMBL/GenBank/DDBJ databases">
        <title>Genomic Encyclopedia of Type Strains, Phase IV (KMG-IV): sequencing the most valuable type-strain genomes for metagenomic binning, comparative biology and taxonomic classification.</title>
        <authorList>
            <person name="Goeker M."/>
        </authorList>
    </citation>
    <scope>NUCLEOTIDE SEQUENCE [LARGE SCALE GENOMIC DNA]</scope>
    <source>
        <strain evidence="3 4">DSM 103870</strain>
    </source>
</reference>
<dbReference type="Proteomes" id="UP001429580">
    <property type="component" value="Unassembled WGS sequence"/>
</dbReference>
<dbReference type="PROSITE" id="PS50846">
    <property type="entry name" value="HMA_2"/>
    <property type="match status" value="1"/>
</dbReference>
<evidence type="ECO:0000313" key="3">
    <source>
        <dbReference type="EMBL" id="NIJ58130.1"/>
    </source>
</evidence>
<name>A0ABX0V1F2_9HYPH</name>
<dbReference type="InterPro" id="IPR006121">
    <property type="entry name" value="HMA_dom"/>
</dbReference>
<accession>A0ABX0V1F2</accession>
<proteinExistence type="predicted"/>
<evidence type="ECO:0000256" key="1">
    <source>
        <dbReference type="ARBA" id="ARBA00022723"/>
    </source>
</evidence>
<evidence type="ECO:0000259" key="2">
    <source>
        <dbReference type="PROSITE" id="PS50846"/>
    </source>
</evidence>
<dbReference type="EMBL" id="JAASQI010000004">
    <property type="protein sequence ID" value="NIJ58130.1"/>
    <property type="molecule type" value="Genomic_DNA"/>
</dbReference>
<keyword evidence="1" id="KW-0479">Metal-binding</keyword>
<organism evidence="3 4">
    <name type="scientific">Pseudochelatococcus lubricantis</name>
    <dbReference type="NCBI Taxonomy" id="1538102"/>
    <lineage>
        <taxon>Bacteria</taxon>
        <taxon>Pseudomonadati</taxon>
        <taxon>Pseudomonadota</taxon>
        <taxon>Alphaproteobacteria</taxon>
        <taxon>Hyphomicrobiales</taxon>
        <taxon>Chelatococcaceae</taxon>
        <taxon>Pseudochelatococcus</taxon>
    </lineage>
</organism>